<organism evidence="1 2">
    <name type="scientific">Micrococcus terreus</name>
    <dbReference type="NCBI Taxonomy" id="574650"/>
    <lineage>
        <taxon>Bacteria</taxon>
        <taxon>Bacillati</taxon>
        <taxon>Actinomycetota</taxon>
        <taxon>Actinomycetes</taxon>
        <taxon>Micrococcales</taxon>
        <taxon>Micrococcaceae</taxon>
        <taxon>Micrococcus</taxon>
    </lineage>
</organism>
<dbReference type="STRING" id="574650.SAMN04487966_110119"/>
<evidence type="ECO:0000313" key="2">
    <source>
        <dbReference type="Proteomes" id="UP000198881"/>
    </source>
</evidence>
<keyword evidence="2" id="KW-1185">Reference proteome</keyword>
<dbReference type="OrthoDB" id="4989960at2"/>
<dbReference type="EMBL" id="FPCG01000010">
    <property type="protein sequence ID" value="SFV24344.1"/>
    <property type="molecule type" value="Genomic_DNA"/>
</dbReference>
<accession>A0A1I7MQZ2</accession>
<reference evidence="1 2" key="1">
    <citation type="submission" date="2016-10" db="EMBL/GenBank/DDBJ databases">
        <authorList>
            <person name="de Groot N.N."/>
        </authorList>
    </citation>
    <scope>NUCLEOTIDE SEQUENCE [LARGE SCALE GENOMIC DNA]</scope>
    <source>
        <strain evidence="1 2">CGMCC 1.7054</strain>
    </source>
</reference>
<dbReference type="RefSeq" id="WP_143109495.1">
    <property type="nucleotide sequence ID" value="NZ_FPCG01000010.1"/>
</dbReference>
<protein>
    <submittedName>
        <fullName evidence="1">Uncharacterized protein</fullName>
    </submittedName>
</protein>
<proteinExistence type="predicted"/>
<sequence length="137" mass="15523">MGTSEDSHRRYENLDHALEQWNIPLENRPLIRAYAQALGFTHYEDRAGYLKAVRPDGPPLQIRYGYSTGFVSEEEARTFSGPEQDVWPASRKNLWGFTHPVNRTHERSAAARAAERDHGICTSCFTQRSASGACHCD</sequence>
<dbReference type="Proteomes" id="UP000198881">
    <property type="component" value="Unassembled WGS sequence"/>
</dbReference>
<name>A0A1I7MQZ2_9MICC</name>
<dbReference type="AlphaFoldDB" id="A0A1I7MQZ2"/>
<evidence type="ECO:0000313" key="1">
    <source>
        <dbReference type="EMBL" id="SFV24344.1"/>
    </source>
</evidence>
<gene>
    <name evidence="1" type="ORF">SAMN04487966_110119</name>
</gene>